<organism evidence="1 2">
    <name type="scientific">Exophiala dermatitidis</name>
    <name type="common">Black yeast-like fungus</name>
    <name type="synonym">Wangiella dermatitidis</name>
    <dbReference type="NCBI Taxonomy" id="5970"/>
    <lineage>
        <taxon>Eukaryota</taxon>
        <taxon>Fungi</taxon>
        <taxon>Dikarya</taxon>
        <taxon>Ascomycota</taxon>
        <taxon>Pezizomycotina</taxon>
        <taxon>Eurotiomycetes</taxon>
        <taxon>Chaetothyriomycetidae</taxon>
        <taxon>Chaetothyriales</taxon>
        <taxon>Herpotrichiellaceae</taxon>
        <taxon>Exophiala</taxon>
    </lineage>
</organism>
<name>A0AAN6IUS6_EXODE</name>
<comment type="caution">
    <text evidence="1">The sequence shown here is derived from an EMBL/GenBank/DDBJ whole genome shotgun (WGS) entry which is preliminary data.</text>
</comment>
<evidence type="ECO:0000313" key="1">
    <source>
        <dbReference type="EMBL" id="KAJ8991412.1"/>
    </source>
</evidence>
<dbReference type="AlphaFoldDB" id="A0AAN6IUS6"/>
<accession>A0AAN6IUS6</accession>
<sequence length="111" mass="12241">MGLAGKPRPPLPVTWLFIHSATLHYVRLFEEAPEAVFRRAPLQSVQCLIPYVFLLVAESDVSIVIQAPLTSRTCFILTLCFKRVIFPAGHCSGSAALLSTREEALLYLLAA</sequence>
<gene>
    <name evidence="1" type="ORF">HRR80_004749</name>
</gene>
<proteinExistence type="predicted"/>
<dbReference type="EMBL" id="JAJGCB010000008">
    <property type="protein sequence ID" value="KAJ8991412.1"/>
    <property type="molecule type" value="Genomic_DNA"/>
</dbReference>
<evidence type="ECO:0000313" key="2">
    <source>
        <dbReference type="Proteomes" id="UP001161757"/>
    </source>
</evidence>
<reference evidence="1" key="1">
    <citation type="submission" date="2023-01" db="EMBL/GenBank/DDBJ databases">
        <title>Exophiala dermititidis isolated from Cystic Fibrosis Patient.</title>
        <authorList>
            <person name="Kurbessoian T."/>
            <person name="Crocker A."/>
            <person name="Murante D."/>
            <person name="Hogan D.A."/>
            <person name="Stajich J.E."/>
        </authorList>
    </citation>
    <scope>NUCLEOTIDE SEQUENCE</scope>
    <source>
        <strain evidence="1">Ex8</strain>
    </source>
</reference>
<dbReference type="Proteomes" id="UP001161757">
    <property type="component" value="Unassembled WGS sequence"/>
</dbReference>
<protein>
    <submittedName>
        <fullName evidence="1">Uncharacterized protein</fullName>
    </submittedName>
</protein>